<name>A0A0C3DLS8_9AGAM</name>
<organism evidence="1 2">
    <name type="scientific">Scleroderma citrinum Foug A</name>
    <dbReference type="NCBI Taxonomy" id="1036808"/>
    <lineage>
        <taxon>Eukaryota</taxon>
        <taxon>Fungi</taxon>
        <taxon>Dikarya</taxon>
        <taxon>Basidiomycota</taxon>
        <taxon>Agaricomycotina</taxon>
        <taxon>Agaricomycetes</taxon>
        <taxon>Agaricomycetidae</taxon>
        <taxon>Boletales</taxon>
        <taxon>Sclerodermatineae</taxon>
        <taxon>Sclerodermataceae</taxon>
        <taxon>Scleroderma</taxon>
    </lineage>
</organism>
<dbReference type="HOGENOM" id="CLU_1897436_0_0_1"/>
<dbReference type="Proteomes" id="UP000053989">
    <property type="component" value="Unassembled WGS sequence"/>
</dbReference>
<proteinExistence type="predicted"/>
<dbReference type="AlphaFoldDB" id="A0A0C3DLS8"/>
<accession>A0A0C3DLS8</accession>
<dbReference type="EMBL" id="KN822104">
    <property type="protein sequence ID" value="KIM57194.1"/>
    <property type="molecule type" value="Genomic_DNA"/>
</dbReference>
<evidence type="ECO:0000313" key="1">
    <source>
        <dbReference type="EMBL" id="KIM57194.1"/>
    </source>
</evidence>
<sequence>MSCEPAPGNYNILSYIDSNAVNTCPSLAPAEVVILNDVTPITLTAFNGPPDCTYLIQVHGGYVKSQAIPNTLQTIDDGNAVTWIFKLSRGPYMTCIKAFNSMTTLQPDGLTQEVNLVVIVKYDPVFITYGMAQL</sequence>
<reference evidence="2" key="2">
    <citation type="submission" date="2015-01" db="EMBL/GenBank/DDBJ databases">
        <title>Evolutionary Origins and Diversification of the Mycorrhizal Mutualists.</title>
        <authorList>
            <consortium name="DOE Joint Genome Institute"/>
            <consortium name="Mycorrhizal Genomics Consortium"/>
            <person name="Kohler A."/>
            <person name="Kuo A."/>
            <person name="Nagy L.G."/>
            <person name="Floudas D."/>
            <person name="Copeland A."/>
            <person name="Barry K.W."/>
            <person name="Cichocki N."/>
            <person name="Veneault-Fourrey C."/>
            <person name="LaButti K."/>
            <person name="Lindquist E.A."/>
            <person name="Lipzen A."/>
            <person name="Lundell T."/>
            <person name="Morin E."/>
            <person name="Murat C."/>
            <person name="Riley R."/>
            <person name="Ohm R."/>
            <person name="Sun H."/>
            <person name="Tunlid A."/>
            <person name="Henrissat B."/>
            <person name="Grigoriev I.V."/>
            <person name="Hibbett D.S."/>
            <person name="Martin F."/>
        </authorList>
    </citation>
    <scope>NUCLEOTIDE SEQUENCE [LARGE SCALE GENOMIC DNA]</scope>
    <source>
        <strain evidence="2">Foug A</strain>
    </source>
</reference>
<keyword evidence="2" id="KW-1185">Reference proteome</keyword>
<reference evidence="1 2" key="1">
    <citation type="submission" date="2014-04" db="EMBL/GenBank/DDBJ databases">
        <authorList>
            <consortium name="DOE Joint Genome Institute"/>
            <person name="Kuo A."/>
            <person name="Kohler A."/>
            <person name="Nagy L.G."/>
            <person name="Floudas D."/>
            <person name="Copeland A."/>
            <person name="Barry K.W."/>
            <person name="Cichocki N."/>
            <person name="Veneault-Fourrey C."/>
            <person name="LaButti K."/>
            <person name="Lindquist E.A."/>
            <person name="Lipzen A."/>
            <person name="Lundell T."/>
            <person name="Morin E."/>
            <person name="Murat C."/>
            <person name="Sun H."/>
            <person name="Tunlid A."/>
            <person name="Henrissat B."/>
            <person name="Grigoriev I.V."/>
            <person name="Hibbett D.S."/>
            <person name="Martin F."/>
            <person name="Nordberg H.P."/>
            <person name="Cantor M.N."/>
            <person name="Hua S.X."/>
        </authorList>
    </citation>
    <scope>NUCLEOTIDE SEQUENCE [LARGE SCALE GENOMIC DNA]</scope>
    <source>
        <strain evidence="1 2">Foug A</strain>
    </source>
</reference>
<dbReference type="InParanoid" id="A0A0C3DLS8"/>
<evidence type="ECO:0000313" key="2">
    <source>
        <dbReference type="Proteomes" id="UP000053989"/>
    </source>
</evidence>
<protein>
    <submittedName>
        <fullName evidence="1">Uncharacterized protein</fullName>
    </submittedName>
</protein>
<gene>
    <name evidence="1" type="ORF">SCLCIDRAFT_29033</name>
</gene>